<evidence type="ECO:0000256" key="2">
    <source>
        <dbReference type="ARBA" id="ARBA00023125"/>
    </source>
</evidence>
<dbReference type="SUPFAM" id="SSF46955">
    <property type="entry name" value="Putative DNA-binding domain"/>
    <property type="match status" value="1"/>
</dbReference>
<sequence length="140" mass="16351">MAEEHLVPIGRVAQWFGMRVPALRFYEDEGLITTRRRNGRRHFDERDLRRLALVRTYVESGKLSHDEIGTLLSPAPRSGARTLAEQHIPVLETHVDSASSALRLLRHHVDHDHPDQLTCPRCDQELRERLDRYTCRRGQR</sequence>
<evidence type="ECO:0000313" key="5">
    <source>
        <dbReference type="EMBL" id="MDQ2583524.1"/>
    </source>
</evidence>
<dbReference type="Pfam" id="PF13411">
    <property type="entry name" value="MerR_1"/>
    <property type="match status" value="1"/>
</dbReference>
<dbReference type="InterPro" id="IPR000551">
    <property type="entry name" value="MerR-type_HTH_dom"/>
</dbReference>
<keyword evidence="3" id="KW-0804">Transcription</keyword>
<evidence type="ECO:0000259" key="4">
    <source>
        <dbReference type="PROSITE" id="PS50937"/>
    </source>
</evidence>
<dbReference type="Gene3D" id="1.10.1660.10">
    <property type="match status" value="1"/>
</dbReference>
<dbReference type="PANTHER" id="PTHR30204">
    <property type="entry name" value="REDOX-CYCLING DRUG-SENSING TRANSCRIPTIONAL ACTIVATOR SOXR"/>
    <property type="match status" value="1"/>
</dbReference>
<gene>
    <name evidence="5" type="ORF">CKY47_05920</name>
</gene>
<accession>A0ABU0WUJ1</accession>
<keyword evidence="2" id="KW-0238">DNA-binding</keyword>
<dbReference type="InterPro" id="IPR009061">
    <property type="entry name" value="DNA-bd_dom_put_sf"/>
</dbReference>
<keyword evidence="6" id="KW-1185">Reference proteome</keyword>
<protein>
    <recommendedName>
        <fullName evidence="4">HTH merR-type domain-containing protein</fullName>
    </recommendedName>
</protein>
<dbReference type="PANTHER" id="PTHR30204:SF94">
    <property type="entry name" value="HEAVY METAL-DEPENDENT TRANSCRIPTIONAL REGULATOR HI_0293-RELATED"/>
    <property type="match status" value="1"/>
</dbReference>
<dbReference type="Proteomes" id="UP001225605">
    <property type="component" value="Unassembled WGS sequence"/>
</dbReference>
<evidence type="ECO:0000313" key="6">
    <source>
        <dbReference type="Proteomes" id="UP001225605"/>
    </source>
</evidence>
<dbReference type="SMART" id="SM00422">
    <property type="entry name" value="HTH_MERR"/>
    <property type="match status" value="1"/>
</dbReference>
<evidence type="ECO:0000256" key="1">
    <source>
        <dbReference type="ARBA" id="ARBA00023015"/>
    </source>
</evidence>
<proteinExistence type="predicted"/>
<feature type="domain" description="HTH merR-type" evidence="4">
    <location>
        <begin position="6"/>
        <end position="74"/>
    </location>
</feature>
<evidence type="ECO:0000256" key="3">
    <source>
        <dbReference type="ARBA" id="ARBA00023163"/>
    </source>
</evidence>
<keyword evidence="1" id="KW-0805">Transcription regulation</keyword>
<comment type="caution">
    <text evidence="5">The sequence shown here is derived from an EMBL/GenBank/DDBJ whole genome shotgun (WGS) entry which is preliminary data.</text>
</comment>
<organism evidence="5 6">
    <name type="scientific">Saccharothrix yanglingensis</name>
    <dbReference type="NCBI Taxonomy" id="659496"/>
    <lineage>
        <taxon>Bacteria</taxon>
        <taxon>Bacillati</taxon>
        <taxon>Actinomycetota</taxon>
        <taxon>Actinomycetes</taxon>
        <taxon>Pseudonocardiales</taxon>
        <taxon>Pseudonocardiaceae</taxon>
        <taxon>Saccharothrix</taxon>
    </lineage>
</organism>
<dbReference type="PROSITE" id="PS50937">
    <property type="entry name" value="HTH_MERR_2"/>
    <property type="match status" value="1"/>
</dbReference>
<name>A0ABU0WUJ1_9PSEU</name>
<dbReference type="RefSeq" id="WP_306744634.1">
    <property type="nucleotide sequence ID" value="NZ_NSDM01000002.1"/>
</dbReference>
<dbReference type="InterPro" id="IPR047057">
    <property type="entry name" value="MerR_fam"/>
</dbReference>
<dbReference type="EMBL" id="NSDM01000002">
    <property type="protein sequence ID" value="MDQ2583524.1"/>
    <property type="molecule type" value="Genomic_DNA"/>
</dbReference>
<reference evidence="5 6" key="1">
    <citation type="submission" date="2017-06" db="EMBL/GenBank/DDBJ databases">
        <title>Cultured bacterium strain Saccharothrix yanglingensis Hhs.015.</title>
        <authorList>
            <person name="Xia Y."/>
        </authorList>
    </citation>
    <scope>NUCLEOTIDE SEQUENCE [LARGE SCALE GENOMIC DNA]</scope>
    <source>
        <strain evidence="5 6">Hhs.015</strain>
    </source>
</reference>